<accession>A0A9D2BCL1</accession>
<evidence type="ECO:0000259" key="4">
    <source>
        <dbReference type="Pfam" id="PF23357"/>
    </source>
</evidence>
<evidence type="ECO:0000313" key="5">
    <source>
        <dbReference type="EMBL" id="HIX71485.1"/>
    </source>
</evidence>
<dbReference type="Pfam" id="PF09822">
    <property type="entry name" value="ABC_transp_aux"/>
    <property type="match status" value="1"/>
</dbReference>
<evidence type="ECO:0000256" key="2">
    <source>
        <dbReference type="SAM" id="Phobius"/>
    </source>
</evidence>
<evidence type="ECO:0000256" key="1">
    <source>
        <dbReference type="SAM" id="MobiDB-lite"/>
    </source>
</evidence>
<dbReference type="EMBL" id="DXEQ01000012">
    <property type="protein sequence ID" value="HIX71485.1"/>
    <property type="molecule type" value="Genomic_DNA"/>
</dbReference>
<dbReference type="AlphaFoldDB" id="A0A9D2BCL1"/>
<gene>
    <name evidence="5" type="ORF">H9849_00540</name>
</gene>
<reference evidence="5" key="2">
    <citation type="submission" date="2021-04" db="EMBL/GenBank/DDBJ databases">
        <authorList>
            <person name="Gilroy R."/>
        </authorList>
    </citation>
    <scope>NUCLEOTIDE SEQUENCE</scope>
    <source>
        <strain evidence="5">ChiSxjej3B15-1167</strain>
    </source>
</reference>
<organism evidence="5 6">
    <name type="scientific">Candidatus Anaerobutyricum stercoripullorum</name>
    <dbReference type="NCBI Taxonomy" id="2838456"/>
    <lineage>
        <taxon>Bacteria</taxon>
        <taxon>Bacillati</taxon>
        <taxon>Bacillota</taxon>
        <taxon>Clostridia</taxon>
        <taxon>Lachnospirales</taxon>
        <taxon>Lachnospiraceae</taxon>
        <taxon>Anaerobutyricum</taxon>
    </lineage>
</organism>
<dbReference type="Proteomes" id="UP000886805">
    <property type="component" value="Unassembled WGS sequence"/>
</dbReference>
<keyword evidence="2" id="KW-0812">Transmembrane</keyword>
<comment type="caution">
    <text evidence="5">The sequence shown here is derived from an EMBL/GenBank/DDBJ whole genome shotgun (WGS) entry which is preliminary data.</text>
</comment>
<proteinExistence type="predicted"/>
<evidence type="ECO:0000313" key="6">
    <source>
        <dbReference type="Proteomes" id="UP000886805"/>
    </source>
</evidence>
<evidence type="ECO:0000259" key="3">
    <source>
        <dbReference type="Pfam" id="PF09822"/>
    </source>
</evidence>
<dbReference type="InterPro" id="IPR019196">
    <property type="entry name" value="ABC_transp_unknown"/>
</dbReference>
<dbReference type="Pfam" id="PF23357">
    <property type="entry name" value="DUF7088"/>
    <property type="match status" value="1"/>
</dbReference>
<feature type="transmembrane region" description="Helical" evidence="2">
    <location>
        <begin position="484"/>
        <end position="504"/>
    </location>
</feature>
<reference evidence="5" key="1">
    <citation type="journal article" date="2021" name="PeerJ">
        <title>Extensive microbial diversity within the chicken gut microbiome revealed by metagenomics and culture.</title>
        <authorList>
            <person name="Gilroy R."/>
            <person name="Ravi A."/>
            <person name="Getino M."/>
            <person name="Pursley I."/>
            <person name="Horton D.L."/>
            <person name="Alikhan N.F."/>
            <person name="Baker D."/>
            <person name="Gharbi K."/>
            <person name="Hall N."/>
            <person name="Watson M."/>
            <person name="Adriaenssens E.M."/>
            <person name="Foster-Nyarko E."/>
            <person name="Jarju S."/>
            <person name="Secka A."/>
            <person name="Antonio M."/>
            <person name="Oren A."/>
            <person name="Chaudhuri R.R."/>
            <person name="La Ragione R."/>
            <person name="Hildebrand F."/>
            <person name="Pallen M.J."/>
        </authorList>
    </citation>
    <scope>NUCLEOTIDE SEQUENCE</scope>
    <source>
        <strain evidence="5">ChiSxjej3B15-1167</strain>
    </source>
</reference>
<protein>
    <submittedName>
        <fullName evidence="5">GldG family protein</fullName>
    </submittedName>
</protein>
<sequence>MNKKIWKDHPFKKMKKSRVFKNRHFKKGLFSAMAVVLVIILAVGANVLVTWKDYSVDVTANQLYTLSDQTESIVKGLDQDVTFYVINNESDVNGAYKKIFNQYKKLSSHIKIEYRDPELYPNFTKDYVDDSEEVSSDSVIVVCGEKNRYVSSNDFVSYSYDSGYSYSADSLQVEKLLTEAINYVVSDSTPVIYTLSGHSEQDLSSDVISSFEGDNYSVETLNLLSTGSVPEDCAILLINGAKTDLTEDEKAQIETYMENGGKMYVFLDASVDDLPQLYSLLKEYNIGVEKGVVVETDSNMYTQYPIYLLPEIEYSDVTEAQYDSNVYILAPSAKGLTDLTPEETEDADSSETAEGADASETAEDADASEEEPSYTVTSLLATSDGAYSKVDTSSSTIEKEDGDIDGPFSIAMAVSDDNGGRMIVTGCSNMLEASIDYAVGGANTDFVLNGVNYLSNQEDKISIRAKDLSTDTAIVPAFSQKVTLIFTVFVLPAVLLLFGIVTAVRRRRL</sequence>
<feature type="region of interest" description="Disordered" evidence="1">
    <location>
        <begin position="337"/>
        <end position="373"/>
    </location>
</feature>
<feature type="compositionally biased region" description="Acidic residues" evidence="1">
    <location>
        <begin position="340"/>
        <end position="351"/>
    </location>
</feature>
<feature type="domain" description="ABC-type uncharacterised transport system" evidence="3">
    <location>
        <begin position="190"/>
        <end position="303"/>
    </location>
</feature>
<feature type="compositionally biased region" description="Acidic residues" evidence="1">
    <location>
        <begin position="360"/>
        <end position="372"/>
    </location>
</feature>
<name>A0A9D2BCL1_9FIRM</name>
<keyword evidence="2" id="KW-1133">Transmembrane helix</keyword>
<dbReference type="InterPro" id="IPR055396">
    <property type="entry name" value="DUF7088"/>
</dbReference>
<keyword evidence="2" id="KW-0472">Membrane</keyword>
<feature type="domain" description="DUF7088" evidence="4">
    <location>
        <begin position="61"/>
        <end position="126"/>
    </location>
</feature>